<evidence type="ECO:0000313" key="3">
    <source>
        <dbReference type="EMBL" id="MBT3142928.1"/>
    </source>
</evidence>
<dbReference type="InterPro" id="IPR017113">
    <property type="entry name" value="Antirestriction_ArdC"/>
</dbReference>
<sequence length="292" mass="32651">MKRDIHAEITNTIIEAIENGTAPWCKEWDGAMGFPFPRRVTGENYQGINVLLLWIAAEAKGYTAPTWMTFNQAKKMGGQVRKGEKGTGIVFFSTFEKESEENDNVTRIPFLKRYTVFNVQQIDGLPAEFQPSQPASVAGGEQAIEDLEAFFAYTGAKIENGPEIAPHWNPMNDTIGMPPVEQFSSAHAYYGTLAHELIHWTGHTPRLDRDMKYNTKEGRAFEELIAEIGSCFLCGHIGAQPNIDNSAAYVESWLKALRNDKRFIFRAATQAQRASDYALQKGRPLLTVIAAE</sequence>
<reference evidence="3 4" key="1">
    <citation type="submission" date="2021-05" db="EMBL/GenBank/DDBJ databases">
        <title>Draft genomes of marine bacteria isolated from model chitin particles.</title>
        <authorList>
            <person name="Datta M.S."/>
            <person name="Schwartzman J.A."/>
            <person name="Cordero O."/>
        </authorList>
    </citation>
    <scope>NUCLEOTIDE SEQUENCE [LARGE SCALE GENOMIC DNA]</scope>
    <source>
        <strain evidence="3 4">4E07</strain>
    </source>
</reference>
<gene>
    <name evidence="3" type="ORF">KL867_17805</name>
</gene>
<dbReference type="PIRSF" id="PIRSF037112">
    <property type="entry name" value="Antirestriction_ArdC"/>
    <property type="match status" value="1"/>
</dbReference>
<keyword evidence="4" id="KW-1185">Reference proteome</keyword>
<feature type="domain" description="Polyvalent protein metallopeptidase" evidence="2">
    <location>
        <begin position="146"/>
        <end position="270"/>
    </location>
</feature>
<dbReference type="EMBL" id="JAHHDY010000018">
    <property type="protein sequence ID" value="MBT3142928.1"/>
    <property type="molecule type" value="Genomic_DNA"/>
</dbReference>
<dbReference type="Pfam" id="PF08401">
    <property type="entry name" value="ArdcN"/>
    <property type="match status" value="1"/>
</dbReference>
<proteinExistence type="predicted"/>
<comment type="caution">
    <text evidence="3">The sequence shown here is derived from an EMBL/GenBank/DDBJ whole genome shotgun (WGS) entry which is preliminary data.</text>
</comment>
<organism evidence="3 4">
    <name type="scientific">Falsiruegeria litorea</name>
    <dbReference type="NCBI Taxonomy" id="1280831"/>
    <lineage>
        <taxon>Bacteria</taxon>
        <taxon>Pseudomonadati</taxon>
        <taxon>Pseudomonadota</taxon>
        <taxon>Alphaproteobacteria</taxon>
        <taxon>Rhodobacterales</taxon>
        <taxon>Roseobacteraceae</taxon>
        <taxon>Falsiruegeria</taxon>
    </lineage>
</organism>
<dbReference type="InterPro" id="IPR041459">
    <property type="entry name" value="MPTase-PolyVal"/>
</dbReference>
<evidence type="ECO:0000259" key="1">
    <source>
        <dbReference type="Pfam" id="PF08401"/>
    </source>
</evidence>
<evidence type="ECO:0000259" key="2">
    <source>
        <dbReference type="Pfam" id="PF18818"/>
    </source>
</evidence>
<dbReference type="Proteomes" id="UP000763802">
    <property type="component" value="Unassembled WGS sequence"/>
</dbReference>
<dbReference type="RefSeq" id="WP_215194140.1">
    <property type="nucleotide sequence ID" value="NZ_JAHHDY010000018.1"/>
</dbReference>
<protein>
    <submittedName>
        <fullName evidence="3">DUF1738 domain-containing protein</fullName>
    </submittedName>
</protein>
<feature type="domain" description="N-terminal" evidence="1">
    <location>
        <begin position="4"/>
        <end position="117"/>
    </location>
</feature>
<name>A0ABS5WV46_9RHOB</name>
<dbReference type="Pfam" id="PF18818">
    <property type="entry name" value="MPTase-PolyVal"/>
    <property type="match status" value="1"/>
</dbReference>
<dbReference type="InterPro" id="IPR013610">
    <property type="entry name" value="ArdC_N"/>
</dbReference>
<evidence type="ECO:0000313" key="4">
    <source>
        <dbReference type="Proteomes" id="UP000763802"/>
    </source>
</evidence>
<accession>A0ABS5WV46</accession>